<protein>
    <recommendedName>
        <fullName evidence="3">Transposase</fullName>
    </recommendedName>
</protein>
<dbReference type="EMBL" id="JABSWW010000001">
    <property type="protein sequence ID" value="NRT91298.1"/>
    <property type="molecule type" value="Genomic_DNA"/>
</dbReference>
<proteinExistence type="predicted"/>
<evidence type="ECO:0008006" key="3">
    <source>
        <dbReference type="Google" id="ProtNLM"/>
    </source>
</evidence>
<name>A0AAX0B9Z3_CLOBE</name>
<sequence length="38" mass="4643">MLKNIFNLEEIEKYKKYKEIQKISGLNLKKTSIIMKKR</sequence>
<organism evidence="1 2">
    <name type="scientific">Clostridium beijerinckii</name>
    <name type="common">Clostridium MP</name>
    <dbReference type="NCBI Taxonomy" id="1520"/>
    <lineage>
        <taxon>Bacteria</taxon>
        <taxon>Bacillati</taxon>
        <taxon>Bacillota</taxon>
        <taxon>Clostridia</taxon>
        <taxon>Eubacteriales</taxon>
        <taxon>Clostridiaceae</taxon>
        <taxon>Clostridium</taxon>
    </lineage>
</organism>
<reference evidence="1" key="1">
    <citation type="submission" date="2020-05" db="EMBL/GenBank/DDBJ databases">
        <authorList>
            <person name="Brown S."/>
            <person name="Huntemann M."/>
            <person name="Clum A."/>
            <person name="Spunde A."/>
            <person name="Palaniappan K."/>
            <person name="Ritter S."/>
            <person name="Mikhailova N."/>
            <person name="Chen I.-M."/>
            <person name="Stamatis D."/>
            <person name="Reddy T."/>
            <person name="O'Malley R."/>
            <person name="Daum C."/>
            <person name="Shapiro N."/>
            <person name="Ivanova N."/>
            <person name="Kyrpides N."/>
            <person name="Woyke T."/>
        </authorList>
    </citation>
    <scope>NUCLEOTIDE SEQUENCE</scope>
    <source>
        <strain evidence="1">DJ080</strain>
    </source>
</reference>
<evidence type="ECO:0000313" key="2">
    <source>
        <dbReference type="Proteomes" id="UP001193748"/>
    </source>
</evidence>
<evidence type="ECO:0000313" key="1">
    <source>
        <dbReference type="EMBL" id="NRT91298.1"/>
    </source>
</evidence>
<accession>A0AAX0B9Z3</accession>
<comment type="caution">
    <text evidence="1">The sequence shown here is derived from an EMBL/GenBank/DDBJ whole genome shotgun (WGS) entry which is preliminary data.</text>
</comment>
<dbReference type="Proteomes" id="UP001193748">
    <property type="component" value="Unassembled WGS sequence"/>
</dbReference>
<reference evidence="1" key="2">
    <citation type="journal article" date="2022" name="Nat. Biotechnol.">
        <title>Carbon-negative production of acetone and isopropanol by gas fermentation at industrial pilot scale.</title>
        <authorList>
            <person name="Liew F.E."/>
            <person name="Nogle R."/>
            <person name="Abdalla T."/>
            <person name="Rasor B.J."/>
            <person name="Canter C."/>
            <person name="Jensen R.O."/>
            <person name="Wang L."/>
            <person name="Strutz J."/>
            <person name="Chirania P."/>
            <person name="De Tissera S."/>
            <person name="Mueller A.P."/>
            <person name="Ruan Z."/>
            <person name="Gao A."/>
            <person name="Tran L."/>
            <person name="Engle N.L."/>
            <person name="Bromley J.C."/>
            <person name="Daniell J."/>
            <person name="Conrado R."/>
            <person name="Tschaplinski T.J."/>
            <person name="Giannone R.J."/>
            <person name="Hettich R.L."/>
            <person name="Karim A.S."/>
            <person name="Simpson S.D."/>
            <person name="Brown S.D."/>
            <person name="Leang C."/>
            <person name="Jewett M.C."/>
            <person name="Kopke M."/>
        </authorList>
    </citation>
    <scope>NUCLEOTIDE SEQUENCE</scope>
    <source>
        <strain evidence="1">DJ080</strain>
    </source>
</reference>
<gene>
    <name evidence="1" type="ORF">B0H41_004977</name>
</gene>
<dbReference type="AlphaFoldDB" id="A0AAX0B9Z3"/>